<sequence>MTTPNVTSSTDSQKHNNIMAAGSRDCPPMLAPRRYPQWRSRFLRYVNTRKNGEALRKCILSGPYKPTTLLVQATEATNDSPVIPEHTTVETPANMSPENKAHFQAEKEAFHLILIGIGDDIYSTVDAFQTTQEMWEVIERLQQGESLNIQDVKKNQFWEFRKFASHDGETMESYYTRFYKLMNEMIRQFDCDHDAGQRSIFFSNFSRNGQVNELHAKKLARNANPLALVATAQASQDQYYQTSRSHKSSAPSPKSSIPSRSQTTTRHKGKKIAKPITPPSDTASEEDSNPEQAQRDKDMQKKLALIAKYFKKIYKPTNNNLETSLNSKNKDVDMTPENVGSKVVQQFRIQCFNCKEFGHFSKECRKPKRVKDFAYHKEKMLLCKQAEQGVPLQVEQYDWLADTDEEVDEQELKAHYRYMAKIQEVPTTDSGTDSEPVEQVQNDAGYNMFANQLQHSEQSESVSNTCLVETDDSNVFPDSPDMYEDDIQNEQNDVESDDEHIALANLIANLKLDVDENKKIQKQLKKANTTLAQELKECKAILSKTYKSLGSLLVSEIVAWLHFKPSRLSLRSIRHLMAVPLTMTNLNSLLTKSHYEGLVKQKTKVITDSKLREEHDIEKMLSMEKQLKFLNEFVYKRSQSIQTIHMMAPKVSTYNGRPTFANPRYLKQAQSEIPCLYTFPYDQNTHANRLIPNGEETLALERESRSKWNKDLVRPYYYTKLNSLYEIFKPPTQEYETQLAHANKIRRKMWQKSFVKSKPNIYKNVGFLPVSKSISKSRQAYNVMTSMYDERLQDCVSKDVMCSYLMSLYDLDALDELQCMYLHKMKECDCLAQKLSKQTESVSKEVHNELLKRFASNVFRKEDEQYVEIQDLKAQLQDKNIAITELKKLIEKGKGKSMDTKFDRPSVVRQ</sequence>
<dbReference type="PROSITE" id="PS50158">
    <property type="entry name" value="ZF_CCHC"/>
    <property type="match status" value="1"/>
</dbReference>
<dbReference type="Pfam" id="PF14223">
    <property type="entry name" value="Retrotran_gag_2"/>
    <property type="match status" value="1"/>
</dbReference>
<protein>
    <recommendedName>
        <fullName evidence="3">CCHC-type domain-containing protein</fullName>
    </recommendedName>
</protein>
<feature type="region of interest" description="Disordered" evidence="2">
    <location>
        <begin position="1"/>
        <end position="26"/>
    </location>
</feature>
<keyword evidence="1" id="KW-0479">Metal-binding</keyword>
<dbReference type="GO" id="GO:0008270">
    <property type="term" value="F:zinc ion binding"/>
    <property type="evidence" value="ECO:0007669"/>
    <property type="project" value="UniProtKB-KW"/>
</dbReference>
<evidence type="ECO:0000256" key="1">
    <source>
        <dbReference type="PROSITE-ProRule" id="PRU00047"/>
    </source>
</evidence>
<dbReference type="GO" id="GO:0003676">
    <property type="term" value="F:nucleic acid binding"/>
    <property type="evidence" value="ECO:0007669"/>
    <property type="project" value="InterPro"/>
</dbReference>
<comment type="caution">
    <text evidence="4">The sequence shown here is derived from an EMBL/GenBank/DDBJ whole genome shotgun (WGS) entry which is preliminary data.</text>
</comment>
<organism evidence="4">
    <name type="scientific">Tanacetum cinerariifolium</name>
    <name type="common">Dalmatian daisy</name>
    <name type="synonym">Chrysanthemum cinerariifolium</name>
    <dbReference type="NCBI Taxonomy" id="118510"/>
    <lineage>
        <taxon>Eukaryota</taxon>
        <taxon>Viridiplantae</taxon>
        <taxon>Streptophyta</taxon>
        <taxon>Embryophyta</taxon>
        <taxon>Tracheophyta</taxon>
        <taxon>Spermatophyta</taxon>
        <taxon>Magnoliopsida</taxon>
        <taxon>eudicotyledons</taxon>
        <taxon>Gunneridae</taxon>
        <taxon>Pentapetalae</taxon>
        <taxon>asterids</taxon>
        <taxon>campanulids</taxon>
        <taxon>Asterales</taxon>
        <taxon>Asteraceae</taxon>
        <taxon>Asteroideae</taxon>
        <taxon>Anthemideae</taxon>
        <taxon>Anthemidinae</taxon>
        <taxon>Tanacetum</taxon>
    </lineage>
</organism>
<dbReference type="InterPro" id="IPR001878">
    <property type="entry name" value="Znf_CCHC"/>
</dbReference>
<feature type="domain" description="CCHC-type" evidence="3">
    <location>
        <begin position="351"/>
        <end position="366"/>
    </location>
</feature>
<dbReference type="InterPro" id="IPR036875">
    <property type="entry name" value="Znf_CCHC_sf"/>
</dbReference>
<gene>
    <name evidence="4" type="ORF">Tci_489233</name>
</gene>
<dbReference type="AlphaFoldDB" id="A0A699I5V5"/>
<evidence type="ECO:0000313" key="4">
    <source>
        <dbReference type="EMBL" id="GEZ17260.1"/>
    </source>
</evidence>
<dbReference type="Gene3D" id="4.10.60.10">
    <property type="entry name" value="Zinc finger, CCHC-type"/>
    <property type="match status" value="1"/>
</dbReference>
<proteinExistence type="predicted"/>
<keyword evidence="1" id="KW-0862">Zinc</keyword>
<accession>A0A699I5V5</accession>
<feature type="compositionally biased region" description="Low complexity" evidence="2">
    <location>
        <begin position="248"/>
        <end position="261"/>
    </location>
</feature>
<dbReference type="SMART" id="SM00343">
    <property type="entry name" value="ZnF_C2HC"/>
    <property type="match status" value="1"/>
</dbReference>
<reference evidence="4" key="1">
    <citation type="journal article" date="2019" name="Sci. Rep.">
        <title>Draft genome of Tanacetum cinerariifolium, the natural source of mosquito coil.</title>
        <authorList>
            <person name="Yamashiro T."/>
            <person name="Shiraishi A."/>
            <person name="Satake H."/>
            <person name="Nakayama K."/>
        </authorList>
    </citation>
    <scope>NUCLEOTIDE SEQUENCE</scope>
</reference>
<dbReference type="SUPFAM" id="SSF57756">
    <property type="entry name" value="Retrovirus zinc finger-like domains"/>
    <property type="match status" value="1"/>
</dbReference>
<name>A0A699I5V5_TANCI</name>
<feature type="compositionally biased region" description="Polar residues" evidence="2">
    <location>
        <begin position="1"/>
        <end position="11"/>
    </location>
</feature>
<evidence type="ECO:0000259" key="3">
    <source>
        <dbReference type="PROSITE" id="PS50158"/>
    </source>
</evidence>
<dbReference type="EMBL" id="BKCJ010248551">
    <property type="protein sequence ID" value="GEZ17260.1"/>
    <property type="molecule type" value="Genomic_DNA"/>
</dbReference>
<evidence type="ECO:0000256" key="2">
    <source>
        <dbReference type="SAM" id="MobiDB-lite"/>
    </source>
</evidence>
<feature type="region of interest" description="Disordered" evidence="2">
    <location>
        <begin position="237"/>
        <end position="298"/>
    </location>
</feature>
<dbReference type="Pfam" id="PF00098">
    <property type="entry name" value="zf-CCHC"/>
    <property type="match status" value="1"/>
</dbReference>
<keyword evidence="1" id="KW-0863">Zinc-finger</keyword>